<evidence type="ECO:0000313" key="2">
    <source>
        <dbReference type="EMBL" id="QQP39726.1"/>
    </source>
</evidence>
<keyword evidence="3" id="KW-1185">Reference proteome</keyword>
<sequence>MLETVNGDPDFMNTVITGDESWVYGMTQKPSASQHSGSILHPRGQKSKASSQQCQGHAYCLFDSSGLVHHEYAPHGTTITKEYTKRFCVAFVTQ</sequence>
<proteinExistence type="predicted"/>
<dbReference type="Gene3D" id="3.30.420.10">
    <property type="entry name" value="Ribonuclease H-like superfamily/Ribonuclease H"/>
    <property type="match status" value="1"/>
</dbReference>
<accession>A0A7T8GYB3</accession>
<feature type="region of interest" description="Disordered" evidence="1">
    <location>
        <begin position="29"/>
        <end position="48"/>
    </location>
</feature>
<dbReference type="EMBL" id="CP045898">
    <property type="protein sequence ID" value="QQP39726.1"/>
    <property type="molecule type" value="Genomic_DNA"/>
</dbReference>
<dbReference type="GO" id="GO:0003676">
    <property type="term" value="F:nucleic acid binding"/>
    <property type="evidence" value="ECO:0007669"/>
    <property type="project" value="InterPro"/>
</dbReference>
<dbReference type="InterPro" id="IPR036397">
    <property type="entry name" value="RNaseH_sf"/>
</dbReference>
<name>A0A7T8GYB3_CALRO</name>
<dbReference type="AlphaFoldDB" id="A0A7T8GYB3"/>
<dbReference type="Proteomes" id="UP000595437">
    <property type="component" value="Chromosome 9"/>
</dbReference>
<organism evidence="2 3">
    <name type="scientific">Caligus rogercresseyi</name>
    <name type="common">Sea louse</name>
    <dbReference type="NCBI Taxonomy" id="217165"/>
    <lineage>
        <taxon>Eukaryota</taxon>
        <taxon>Metazoa</taxon>
        <taxon>Ecdysozoa</taxon>
        <taxon>Arthropoda</taxon>
        <taxon>Crustacea</taxon>
        <taxon>Multicrustacea</taxon>
        <taxon>Hexanauplia</taxon>
        <taxon>Copepoda</taxon>
        <taxon>Siphonostomatoida</taxon>
        <taxon>Caligidae</taxon>
        <taxon>Caligus</taxon>
    </lineage>
</organism>
<protein>
    <recommendedName>
        <fullName evidence="4">Mariner Mos1 transposase</fullName>
    </recommendedName>
</protein>
<reference evidence="3" key="1">
    <citation type="submission" date="2021-01" db="EMBL/GenBank/DDBJ databases">
        <title>Caligus Genome Assembly.</title>
        <authorList>
            <person name="Gallardo-Escarate C."/>
        </authorList>
    </citation>
    <scope>NUCLEOTIDE SEQUENCE [LARGE SCALE GENOMIC DNA]</scope>
</reference>
<evidence type="ECO:0008006" key="4">
    <source>
        <dbReference type="Google" id="ProtNLM"/>
    </source>
</evidence>
<gene>
    <name evidence="2" type="ORF">FKW44_013537</name>
</gene>
<evidence type="ECO:0000256" key="1">
    <source>
        <dbReference type="SAM" id="MobiDB-lite"/>
    </source>
</evidence>
<evidence type="ECO:0000313" key="3">
    <source>
        <dbReference type="Proteomes" id="UP000595437"/>
    </source>
</evidence>